<organism evidence="2 3">
    <name type="scientific">Streptomyces prasinosporus</name>
    <dbReference type="NCBI Taxonomy" id="68256"/>
    <lineage>
        <taxon>Bacteria</taxon>
        <taxon>Bacillati</taxon>
        <taxon>Actinomycetota</taxon>
        <taxon>Actinomycetes</taxon>
        <taxon>Kitasatosporales</taxon>
        <taxon>Streptomycetaceae</taxon>
        <taxon>Streptomyces</taxon>
        <taxon>Streptomyces albogriseolus group</taxon>
    </lineage>
</organism>
<gene>
    <name evidence="2" type="ORF">GCM10019016_053880</name>
</gene>
<keyword evidence="3" id="KW-1185">Reference proteome</keyword>
<sequence length="103" mass="9960">MALTTMPSRSTTAMASGATEKAARYDGAEGAAGAAVGEGAGGGEGGEGGEDAGDPARGDVSVSLSVTAGRSRSVAGAGPSDVPLTTRSRSALDRCPCRKVCRS</sequence>
<proteinExistence type="predicted"/>
<feature type="region of interest" description="Disordered" evidence="1">
    <location>
        <begin position="1"/>
        <end position="91"/>
    </location>
</feature>
<name>A0ABP6TTY3_9ACTN</name>
<accession>A0ABP6TTY3</accession>
<dbReference type="EMBL" id="BAAAXF010000036">
    <property type="protein sequence ID" value="GAA3498285.1"/>
    <property type="molecule type" value="Genomic_DNA"/>
</dbReference>
<dbReference type="Proteomes" id="UP001501455">
    <property type="component" value="Unassembled WGS sequence"/>
</dbReference>
<comment type="caution">
    <text evidence="2">The sequence shown here is derived from an EMBL/GenBank/DDBJ whole genome shotgun (WGS) entry which is preliminary data.</text>
</comment>
<evidence type="ECO:0000313" key="2">
    <source>
        <dbReference type="EMBL" id="GAA3498285.1"/>
    </source>
</evidence>
<feature type="compositionally biased region" description="Polar residues" evidence="1">
    <location>
        <begin position="1"/>
        <end position="14"/>
    </location>
</feature>
<protein>
    <submittedName>
        <fullName evidence="2">Uncharacterized protein</fullName>
    </submittedName>
</protein>
<evidence type="ECO:0000256" key="1">
    <source>
        <dbReference type="SAM" id="MobiDB-lite"/>
    </source>
</evidence>
<feature type="compositionally biased region" description="Gly residues" evidence="1">
    <location>
        <begin position="36"/>
        <end position="46"/>
    </location>
</feature>
<reference evidence="3" key="1">
    <citation type="journal article" date="2019" name="Int. J. Syst. Evol. Microbiol.">
        <title>The Global Catalogue of Microorganisms (GCM) 10K type strain sequencing project: providing services to taxonomists for standard genome sequencing and annotation.</title>
        <authorList>
            <consortium name="The Broad Institute Genomics Platform"/>
            <consortium name="The Broad Institute Genome Sequencing Center for Infectious Disease"/>
            <person name="Wu L."/>
            <person name="Ma J."/>
        </authorList>
    </citation>
    <scope>NUCLEOTIDE SEQUENCE [LARGE SCALE GENOMIC DNA]</scope>
    <source>
        <strain evidence="3">JCM 4816</strain>
    </source>
</reference>
<evidence type="ECO:0000313" key="3">
    <source>
        <dbReference type="Proteomes" id="UP001501455"/>
    </source>
</evidence>